<dbReference type="OrthoDB" id="10294761at2759"/>
<feature type="transmembrane region" description="Helical" evidence="2">
    <location>
        <begin position="171"/>
        <end position="197"/>
    </location>
</feature>
<feature type="compositionally biased region" description="Low complexity" evidence="1">
    <location>
        <begin position="411"/>
        <end position="425"/>
    </location>
</feature>
<gene>
    <name evidence="3" type="ORF">Micbo1qcDRAFT_181292</name>
</gene>
<dbReference type="EMBL" id="KQ964317">
    <property type="protein sequence ID" value="KXJ84866.1"/>
    <property type="molecule type" value="Genomic_DNA"/>
</dbReference>
<accession>A0A136IIR0</accession>
<feature type="transmembrane region" description="Helical" evidence="2">
    <location>
        <begin position="209"/>
        <end position="230"/>
    </location>
</feature>
<dbReference type="PROSITE" id="PS51257">
    <property type="entry name" value="PROKAR_LIPOPROTEIN"/>
    <property type="match status" value="1"/>
</dbReference>
<feature type="transmembrane region" description="Helical" evidence="2">
    <location>
        <begin position="6"/>
        <end position="32"/>
    </location>
</feature>
<feature type="transmembrane region" description="Helical" evidence="2">
    <location>
        <begin position="85"/>
        <end position="106"/>
    </location>
</feature>
<sequence>MARLLTAALVAGALQVVICLASLGMGFASCAAVRVKDGVRSRGFRWVGTAFFIQALSAVSAAAMSGLDSYFFSGGSFSANRLFTSFYYVAGWFGRISCAAILFVLVQASQIAAAREGSKKSSRVRYWCSLSAFSLLVILSTAAFAELQGFLARWPFDQVNGVSINPPFEKLAGAVDIMILLWAMTALALCAHACIVSRKSHAQGSSNKTTMTLVTAGAVLFWAQTIWTAAESIPMNIASQAPARSTASRMDTHYLAQGVGIYYLDFVVLVLLYVAGRKGPTGLYRGARDTRLGSPNSPDAKILPTQLHRDDEDEEEHNVGNRSPQHQHGGTRQYPAEMAEDKGPVEMEHRESLRQQQLYYGHSGSTRGTPLAAADLPSPVVGNGSMRPCQLPAYDGNQHGMDQKQRAELEGGQQQYSPQQLQGQGWPLAEVHELVGSYPPAADGRNKT</sequence>
<keyword evidence="2" id="KW-0812">Transmembrane</keyword>
<feature type="transmembrane region" description="Helical" evidence="2">
    <location>
        <begin position="44"/>
        <end position="65"/>
    </location>
</feature>
<organism evidence="3 4">
    <name type="scientific">Microdochium bolleyi</name>
    <dbReference type="NCBI Taxonomy" id="196109"/>
    <lineage>
        <taxon>Eukaryota</taxon>
        <taxon>Fungi</taxon>
        <taxon>Dikarya</taxon>
        <taxon>Ascomycota</taxon>
        <taxon>Pezizomycotina</taxon>
        <taxon>Sordariomycetes</taxon>
        <taxon>Xylariomycetidae</taxon>
        <taxon>Xylariales</taxon>
        <taxon>Microdochiaceae</taxon>
        <taxon>Microdochium</taxon>
    </lineage>
</organism>
<feature type="region of interest" description="Disordered" evidence="1">
    <location>
        <begin position="392"/>
        <end position="425"/>
    </location>
</feature>
<feature type="compositionally biased region" description="Polar residues" evidence="1">
    <location>
        <begin position="320"/>
        <end position="330"/>
    </location>
</feature>
<keyword evidence="2" id="KW-0472">Membrane</keyword>
<feature type="transmembrane region" description="Helical" evidence="2">
    <location>
        <begin position="254"/>
        <end position="275"/>
    </location>
</feature>
<evidence type="ECO:0000313" key="3">
    <source>
        <dbReference type="EMBL" id="KXJ84866.1"/>
    </source>
</evidence>
<reference evidence="4" key="1">
    <citation type="submission" date="2016-02" db="EMBL/GenBank/DDBJ databases">
        <title>Draft genome sequence of Microdochium bolleyi, a fungal endophyte of beachgrass.</title>
        <authorList>
            <consortium name="DOE Joint Genome Institute"/>
            <person name="David A.S."/>
            <person name="May G."/>
            <person name="Haridas S."/>
            <person name="Lim J."/>
            <person name="Wang M."/>
            <person name="Labutti K."/>
            <person name="Lipzen A."/>
            <person name="Barry K."/>
            <person name="Grigoriev I.V."/>
        </authorList>
    </citation>
    <scope>NUCLEOTIDE SEQUENCE [LARGE SCALE GENOMIC DNA]</scope>
    <source>
        <strain evidence="4">J235TASD1</strain>
    </source>
</reference>
<keyword evidence="2" id="KW-1133">Transmembrane helix</keyword>
<feature type="region of interest" description="Disordered" evidence="1">
    <location>
        <begin position="284"/>
        <end position="337"/>
    </location>
</feature>
<dbReference type="AlphaFoldDB" id="A0A136IIR0"/>
<evidence type="ECO:0000256" key="1">
    <source>
        <dbReference type="SAM" id="MobiDB-lite"/>
    </source>
</evidence>
<evidence type="ECO:0000256" key="2">
    <source>
        <dbReference type="SAM" id="Phobius"/>
    </source>
</evidence>
<protein>
    <submittedName>
        <fullName evidence="3">Uncharacterized protein</fullName>
    </submittedName>
</protein>
<name>A0A136IIR0_9PEZI</name>
<proteinExistence type="predicted"/>
<feature type="transmembrane region" description="Helical" evidence="2">
    <location>
        <begin position="127"/>
        <end position="151"/>
    </location>
</feature>
<evidence type="ECO:0000313" key="4">
    <source>
        <dbReference type="Proteomes" id="UP000070501"/>
    </source>
</evidence>
<dbReference type="InParanoid" id="A0A136IIR0"/>
<dbReference type="Proteomes" id="UP000070501">
    <property type="component" value="Unassembled WGS sequence"/>
</dbReference>
<keyword evidence="4" id="KW-1185">Reference proteome</keyword>